<name>A0A1A8PFJ3_9TELE</name>
<protein>
    <submittedName>
        <fullName evidence="2">Lectin, galactoside-binding, soluble, 4</fullName>
    </submittedName>
</protein>
<feature type="signal peptide" evidence="1">
    <location>
        <begin position="1"/>
        <end position="17"/>
    </location>
</feature>
<proteinExistence type="predicted"/>
<evidence type="ECO:0000313" key="2">
    <source>
        <dbReference type="EMBL" id="SBR79804.1"/>
    </source>
</evidence>
<reference evidence="2" key="1">
    <citation type="submission" date="2016-05" db="EMBL/GenBank/DDBJ databases">
        <authorList>
            <person name="Lavstsen T."/>
            <person name="Jespersen J.S."/>
        </authorList>
    </citation>
    <scope>NUCLEOTIDE SEQUENCE</scope>
    <source>
        <tissue evidence="2">Brain</tissue>
    </source>
</reference>
<sequence>NTSVLLLLLLKLPHTLNLVRDERVLLCELQSIPYLGPIHGGLRDRTSIYIQGSVAEDATRSAAADPHVFITSEPRL</sequence>
<accession>A0A1A8PFJ3</accession>
<feature type="non-terminal residue" evidence="2">
    <location>
        <position position="1"/>
    </location>
</feature>
<feature type="chain" id="PRO_5008376267" evidence="1">
    <location>
        <begin position="18"/>
        <end position="76"/>
    </location>
</feature>
<evidence type="ECO:0000256" key="1">
    <source>
        <dbReference type="SAM" id="SignalP"/>
    </source>
</evidence>
<organism evidence="2">
    <name type="scientific">Nothobranchius rachovii</name>
    <name type="common">bluefin notho</name>
    <dbReference type="NCBI Taxonomy" id="451742"/>
    <lineage>
        <taxon>Eukaryota</taxon>
        <taxon>Metazoa</taxon>
        <taxon>Chordata</taxon>
        <taxon>Craniata</taxon>
        <taxon>Vertebrata</taxon>
        <taxon>Euteleostomi</taxon>
        <taxon>Actinopterygii</taxon>
        <taxon>Neopterygii</taxon>
        <taxon>Teleostei</taxon>
        <taxon>Neoteleostei</taxon>
        <taxon>Acanthomorphata</taxon>
        <taxon>Ovalentaria</taxon>
        <taxon>Atherinomorphae</taxon>
        <taxon>Cyprinodontiformes</taxon>
        <taxon>Nothobranchiidae</taxon>
        <taxon>Nothobranchius</taxon>
    </lineage>
</organism>
<reference evidence="2" key="2">
    <citation type="submission" date="2016-06" db="EMBL/GenBank/DDBJ databases">
        <title>The genome of a short-lived fish provides insights into sex chromosome evolution and the genetic control of aging.</title>
        <authorList>
            <person name="Reichwald K."/>
            <person name="Felder M."/>
            <person name="Petzold A."/>
            <person name="Koch P."/>
            <person name="Groth M."/>
            <person name="Platzer M."/>
        </authorList>
    </citation>
    <scope>NUCLEOTIDE SEQUENCE</scope>
    <source>
        <tissue evidence="2">Brain</tissue>
    </source>
</reference>
<keyword evidence="1" id="KW-0732">Signal</keyword>
<gene>
    <name evidence="2" type="primary">LGALS4</name>
</gene>
<dbReference type="AlphaFoldDB" id="A0A1A8PFJ3"/>
<feature type="non-terminal residue" evidence="2">
    <location>
        <position position="76"/>
    </location>
</feature>
<dbReference type="EMBL" id="HAEH01006652">
    <property type="protein sequence ID" value="SBR79804.1"/>
    <property type="molecule type" value="Transcribed_RNA"/>
</dbReference>